<dbReference type="Proteomes" id="UP000887575">
    <property type="component" value="Unassembled WGS sequence"/>
</dbReference>
<feature type="compositionally biased region" description="Polar residues" evidence="1">
    <location>
        <begin position="677"/>
        <end position="704"/>
    </location>
</feature>
<feature type="region of interest" description="Disordered" evidence="1">
    <location>
        <begin position="676"/>
        <end position="711"/>
    </location>
</feature>
<proteinExistence type="predicted"/>
<evidence type="ECO:0000313" key="3">
    <source>
        <dbReference type="WBParaSite" id="MBELARI_LOCUS20555"/>
    </source>
</evidence>
<feature type="region of interest" description="Disordered" evidence="1">
    <location>
        <begin position="360"/>
        <end position="398"/>
    </location>
</feature>
<feature type="compositionally biased region" description="Basic and acidic residues" evidence="1">
    <location>
        <begin position="378"/>
        <end position="398"/>
    </location>
</feature>
<feature type="compositionally biased region" description="Polar residues" evidence="1">
    <location>
        <begin position="586"/>
        <end position="602"/>
    </location>
</feature>
<sequence length="795" mass="89031">MPPKRRTSILKVPQSELQEIRSQDIENENGDKFRRRVSFSREKTVQHYDKVDQQMFHSPQRELINEVSGSTEGSKMSITNLSTPNRNTPTPAFNTTCELFGSNFGALPSSTMRQDVDMDFSALPEPQGADNRFETTTRLFSGGMGVDESLDQPEMLQNFLGNPSTTFLNEKTMNLFLQAPDTTPRLDFGLGRRGEVANSLDRTVRTSLDMDISTFRESPADRTMDLLAPGFSNKVQIPNPQNDTSEMDISSAQESTKCLFTRQENHVLINEYEETMQLFGRNKNANATSNVTAFMDITESFTLEATLMPQHHDQSEHNETAKEFATPQPKADVAEKSSMIVSPILPNVSTSTANDSMTTLKTHQQGTPKAVPHKKSRKFTDKHEESTTSEMEKIRDAKNESEGILSNVLQSTFNISQFAETIHKEENQSEFMLSNTLQNTFNISKSFERSTTTKSAQKLSTESFTLGQTTLMPYHEQSEHNETTKEFATPQLNVAEKTSMTVSPISPNVSTSELNGSTATLKSYQQGASKVSPDNMINNVAAMDITESFTLERTASMPQHHTLKSDVPEKSFIISSPILSNVNTSTLNESTATRRSRLQGTPKSVPYKKSKNDMDLSAALELTNKTMTNNVTNTDITESLPLERTTLLSQSKNPEVFDSDPITPKKSEHDGIAKEFATSQRTMNDSTATLKSRQQATPKATPRNNKNKKDMDISAALESTRLFEETECARLHEEVLSILESAQREYEFDQRMDMLLKEAIIQKEAISEKTKHYRATTARVKATARAICFRETTNE</sequence>
<dbReference type="AlphaFoldDB" id="A0AAF3F1X7"/>
<accession>A0AAF3F1X7</accession>
<protein>
    <submittedName>
        <fullName evidence="3">Uncharacterized protein</fullName>
    </submittedName>
</protein>
<evidence type="ECO:0000256" key="1">
    <source>
        <dbReference type="SAM" id="MobiDB-lite"/>
    </source>
</evidence>
<name>A0AAF3F1X7_9BILA</name>
<reference evidence="3" key="1">
    <citation type="submission" date="2024-02" db="UniProtKB">
        <authorList>
            <consortium name="WormBaseParasite"/>
        </authorList>
    </citation>
    <scope>IDENTIFICATION</scope>
</reference>
<organism evidence="2 3">
    <name type="scientific">Mesorhabditis belari</name>
    <dbReference type="NCBI Taxonomy" id="2138241"/>
    <lineage>
        <taxon>Eukaryota</taxon>
        <taxon>Metazoa</taxon>
        <taxon>Ecdysozoa</taxon>
        <taxon>Nematoda</taxon>
        <taxon>Chromadorea</taxon>
        <taxon>Rhabditida</taxon>
        <taxon>Rhabditina</taxon>
        <taxon>Rhabditomorpha</taxon>
        <taxon>Rhabditoidea</taxon>
        <taxon>Rhabditidae</taxon>
        <taxon>Mesorhabditinae</taxon>
        <taxon>Mesorhabditis</taxon>
    </lineage>
</organism>
<dbReference type="WBParaSite" id="MBELARI_LOCUS20555">
    <property type="protein sequence ID" value="MBELARI_LOCUS20555"/>
    <property type="gene ID" value="MBELARI_LOCUS20555"/>
</dbReference>
<evidence type="ECO:0000313" key="2">
    <source>
        <dbReference type="Proteomes" id="UP000887575"/>
    </source>
</evidence>
<feature type="region of interest" description="Disordered" evidence="1">
    <location>
        <begin position="67"/>
        <end position="87"/>
    </location>
</feature>
<feature type="region of interest" description="Disordered" evidence="1">
    <location>
        <begin position="586"/>
        <end position="610"/>
    </location>
</feature>
<keyword evidence="2" id="KW-1185">Reference proteome</keyword>